<feature type="compositionally biased region" description="Basic and acidic residues" evidence="1">
    <location>
        <begin position="75"/>
        <end position="87"/>
    </location>
</feature>
<evidence type="ECO:0000259" key="2">
    <source>
        <dbReference type="PROSITE" id="PS50802"/>
    </source>
</evidence>
<dbReference type="Proteomes" id="UP001516023">
    <property type="component" value="Unassembled WGS sequence"/>
</dbReference>
<feature type="compositionally biased region" description="Basic and acidic residues" evidence="1">
    <location>
        <begin position="412"/>
        <end position="422"/>
    </location>
</feature>
<dbReference type="PROSITE" id="PS50802">
    <property type="entry name" value="OTU"/>
    <property type="match status" value="1"/>
</dbReference>
<dbReference type="PANTHER" id="PTHR12419:SF10">
    <property type="entry name" value="DEUBIQUITINASE OTUD6B"/>
    <property type="match status" value="1"/>
</dbReference>
<keyword evidence="4" id="KW-1185">Reference proteome</keyword>
<evidence type="ECO:0000256" key="1">
    <source>
        <dbReference type="SAM" id="MobiDB-lite"/>
    </source>
</evidence>
<feature type="region of interest" description="Disordered" evidence="1">
    <location>
        <begin position="1"/>
        <end position="34"/>
    </location>
</feature>
<dbReference type="Pfam" id="PF02338">
    <property type="entry name" value="OTU"/>
    <property type="match status" value="1"/>
</dbReference>
<feature type="domain" description="OTU" evidence="2">
    <location>
        <begin position="151"/>
        <end position="358"/>
    </location>
</feature>
<feature type="region of interest" description="Disordered" evidence="1">
    <location>
        <begin position="279"/>
        <end position="303"/>
    </location>
</feature>
<dbReference type="InterPro" id="IPR003323">
    <property type="entry name" value="OTU_dom"/>
</dbReference>
<dbReference type="Gene3D" id="3.90.70.80">
    <property type="match status" value="1"/>
</dbReference>
<feature type="compositionally biased region" description="Polar residues" evidence="1">
    <location>
        <begin position="57"/>
        <end position="72"/>
    </location>
</feature>
<feature type="compositionally biased region" description="Pro residues" evidence="1">
    <location>
        <begin position="92"/>
        <end position="105"/>
    </location>
</feature>
<dbReference type="EMBL" id="JABMIG020000031">
    <property type="protein sequence ID" value="KAL3800632.1"/>
    <property type="molecule type" value="Genomic_DNA"/>
</dbReference>
<evidence type="ECO:0000313" key="4">
    <source>
        <dbReference type="Proteomes" id="UP001516023"/>
    </source>
</evidence>
<reference evidence="3 4" key="1">
    <citation type="journal article" date="2020" name="G3 (Bethesda)">
        <title>Improved Reference Genome for Cyclotella cryptica CCMP332, a Model for Cell Wall Morphogenesis, Salinity Adaptation, and Lipid Production in Diatoms (Bacillariophyta).</title>
        <authorList>
            <person name="Roberts W.R."/>
            <person name="Downey K.M."/>
            <person name="Ruck E.C."/>
            <person name="Traller J.C."/>
            <person name="Alverson A.J."/>
        </authorList>
    </citation>
    <scope>NUCLEOTIDE SEQUENCE [LARGE SCALE GENOMIC DNA]</scope>
    <source>
        <strain evidence="3 4">CCMP332</strain>
    </source>
</reference>
<protein>
    <recommendedName>
        <fullName evidence="2">OTU domain-containing protein</fullName>
    </recommendedName>
</protein>
<dbReference type="SUPFAM" id="SSF54001">
    <property type="entry name" value="Cysteine proteinases"/>
    <property type="match status" value="1"/>
</dbReference>
<feature type="region of interest" description="Disordered" evidence="1">
    <location>
        <begin position="397"/>
        <end position="423"/>
    </location>
</feature>
<dbReference type="PANTHER" id="PTHR12419">
    <property type="entry name" value="OTU DOMAIN CONTAINING PROTEIN"/>
    <property type="match status" value="1"/>
</dbReference>
<dbReference type="AlphaFoldDB" id="A0ABD3QKI3"/>
<sequence>MRPNRPMALPPSRRTRRHPPRESTNNPNSSMRRRPSILQMLPLLLLSSRILLQTAGESSTIPRSANRYSNYPDSLEDHDTNDDDHNHQTLPPDHPTTPQHPPWNPSPQIDPTGYLTHLYPRTPGTWEPAANLRGRYGPRSKLYASLSSTPVRIRQVPGDGNCLFHSIAVGLCRVEEGRELDMCTRGGIRELRRRSWRLRNCAVDVLEGKTGGRRRRLFLQGEEYLEARELLVAAASQFDLEGGEYCELMRRESYWGGGPEIVALCNWLQRPIHIYELIPTPKSPTDSDTPSPTHDTSTNQYPQPLSTQFTLRRMACFGSPKFDRREPLHILSADSRFPDVDPRKIRKVGNHFLALFPMDLEEGRVHRGEKREGRLKRRHALIRGGTNEARRKDLATNVKNGDDDTSVARQDGSSKRVERWDGGRGSWSVRSMNPFLVGVEGDGMNGLIHRMERMVFPSFHWLMARLVNFTPISEMR</sequence>
<dbReference type="CDD" id="cd22744">
    <property type="entry name" value="OTU"/>
    <property type="match status" value="1"/>
</dbReference>
<organism evidence="3 4">
    <name type="scientific">Cyclotella cryptica</name>
    <dbReference type="NCBI Taxonomy" id="29204"/>
    <lineage>
        <taxon>Eukaryota</taxon>
        <taxon>Sar</taxon>
        <taxon>Stramenopiles</taxon>
        <taxon>Ochrophyta</taxon>
        <taxon>Bacillariophyta</taxon>
        <taxon>Coscinodiscophyceae</taxon>
        <taxon>Thalassiosirophycidae</taxon>
        <taxon>Stephanodiscales</taxon>
        <taxon>Stephanodiscaceae</taxon>
        <taxon>Cyclotella</taxon>
    </lineage>
</organism>
<accession>A0ABD3QKI3</accession>
<name>A0ABD3QKI3_9STRA</name>
<feature type="compositionally biased region" description="Low complexity" evidence="1">
    <location>
        <begin position="279"/>
        <end position="298"/>
    </location>
</feature>
<dbReference type="InterPro" id="IPR038765">
    <property type="entry name" value="Papain-like_cys_pep_sf"/>
</dbReference>
<proteinExistence type="predicted"/>
<dbReference type="InterPro" id="IPR050704">
    <property type="entry name" value="Peptidase_C85-like"/>
</dbReference>
<comment type="caution">
    <text evidence="3">The sequence shown here is derived from an EMBL/GenBank/DDBJ whole genome shotgun (WGS) entry which is preliminary data.</text>
</comment>
<gene>
    <name evidence="3" type="ORF">HJC23_006094</name>
</gene>
<feature type="region of interest" description="Disordered" evidence="1">
    <location>
        <begin position="57"/>
        <end position="110"/>
    </location>
</feature>
<evidence type="ECO:0000313" key="3">
    <source>
        <dbReference type="EMBL" id="KAL3800632.1"/>
    </source>
</evidence>